<feature type="domain" description="HTH gntR-type" evidence="4">
    <location>
        <begin position="1"/>
        <end position="65"/>
    </location>
</feature>
<keyword evidence="3" id="KW-0804">Transcription</keyword>
<dbReference type="SUPFAM" id="SSF46785">
    <property type="entry name" value="Winged helix' DNA-binding domain"/>
    <property type="match status" value="1"/>
</dbReference>
<dbReference type="PROSITE" id="PS50949">
    <property type="entry name" value="HTH_GNTR"/>
    <property type="match status" value="1"/>
</dbReference>
<evidence type="ECO:0000313" key="5">
    <source>
        <dbReference type="EMBL" id="CAB4869089.1"/>
    </source>
</evidence>
<gene>
    <name evidence="5" type="ORF">UFOPK3376_00711</name>
</gene>
<keyword evidence="2" id="KW-0238">DNA-binding</keyword>
<dbReference type="SMART" id="SM00345">
    <property type="entry name" value="HTH_GNTR"/>
    <property type="match status" value="1"/>
</dbReference>
<dbReference type="PRINTS" id="PR00035">
    <property type="entry name" value="HTHGNTR"/>
</dbReference>
<dbReference type="GO" id="GO:0003677">
    <property type="term" value="F:DNA binding"/>
    <property type="evidence" value="ECO:0007669"/>
    <property type="project" value="UniProtKB-KW"/>
</dbReference>
<organism evidence="5">
    <name type="scientific">freshwater metagenome</name>
    <dbReference type="NCBI Taxonomy" id="449393"/>
    <lineage>
        <taxon>unclassified sequences</taxon>
        <taxon>metagenomes</taxon>
        <taxon>ecological metagenomes</taxon>
    </lineage>
</organism>
<name>A0A6J7DLA5_9ZZZZ</name>
<dbReference type="PANTHER" id="PTHR43537:SF24">
    <property type="entry name" value="GLUCONATE OPERON TRANSCRIPTIONAL REPRESSOR"/>
    <property type="match status" value="1"/>
</dbReference>
<evidence type="ECO:0000256" key="3">
    <source>
        <dbReference type="ARBA" id="ARBA00023163"/>
    </source>
</evidence>
<dbReference type="AlphaFoldDB" id="A0A6J7DLA5"/>
<dbReference type="CDD" id="cd07377">
    <property type="entry name" value="WHTH_GntR"/>
    <property type="match status" value="1"/>
</dbReference>
<dbReference type="InterPro" id="IPR036388">
    <property type="entry name" value="WH-like_DNA-bd_sf"/>
</dbReference>
<dbReference type="InterPro" id="IPR000524">
    <property type="entry name" value="Tscrpt_reg_HTH_GntR"/>
</dbReference>
<dbReference type="Pfam" id="PF00392">
    <property type="entry name" value="GntR"/>
    <property type="match status" value="1"/>
</dbReference>
<dbReference type="PANTHER" id="PTHR43537">
    <property type="entry name" value="TRANSCRIPTIONAL REGULATOR, GNTR FAMILY"/>
    <property type="match status" value="1"/>
</dbReference>
<dbReference type="SMART" id="SM00895">
    <property type="entry name" value="FCD"/>
    <property type="match status" value="1"/>
</dbReference>
<dbReference type="EMBL" id="CAFBLP010000012">
    <property type="protein sequence ID" value="CAB4869089.1"/>
    <property type="molecule type" value="Genomic_DNA"/>
</dbReference>
<sequence length="244" mass="27189">MADQLRARILSGELEDGSLLPKEEELREFYPVSKPTFRESMRILESEGLISVRRGNVGGAVVHRPAARHLAYTLGLVLASEQVTIDEVALALRQIEPACAAMCAGRRDRARTVVPELRRLQRQFEDSIEDLVAVVGWSREFHEALVRLCGNRPMMVMASALERMWSAHERGWASHIAESDPVRMDERIAAGRVHATMIDLIADGDADGVSRIAAEHLAHAQRTPKPKDGRRVIDPALVRLIQPD</sequence>
<proteinExistence type="predicted"/>
<evidence type="ECO:0000256" key="2">
    <source>
        <dbReference type="ARBA" id="ARBA00023125"/>
    </source>
</evidence>
<keyword evidence="1" id="KW-0805">Transcription regulation</keyword>
<dbReference type="Gene3D" id="1.20.120.530">
    <property type="entry name" value="GntR ligand-binding domain-like"/>
    <property type="match status" value="1"/>
</dbReference>
<evidence type="ECO:0000256" key="1">
    <source>
        <dbReference type="ARBA" id="ARBA00023015"/>
    </source>
</evidence>
<dbReference type="Gene3D" id="1.10.10.10">
    <property type="entry name" value="Winged helix-like DNA-binding domain superfamily/Winged helix DNA-binding domain"/>
    <property type="match status" value="1"/>
</dbReference>
<dbReference type="GO" id="GO:0003700">
    <property type="term" value="F:DNA-binding transcription factor activity"/>
    <property type="evidence" value="ECO:0007669"/>
    <property type="project" value="InterPro"/>
</dbReference>
<accession>A0A6J7DLA5</accession>
<dbReference type="InterPro" id="IPR008920">
    <property type="entry name" value="TF_FadR/GntR_C"/>
</dbReference>
<evidence type="ECO:0000259" key="4">
    <source>
        <dbReference type="PROSITE" id="PS50949"/>
    </source>
</evidence>
<protein>
    <submittedName>
        <fullName evidence="5">Unannotated protein</fullName>
    </submittedName>
</protein>
<reference evidence="5" key="1">
    <citation type="submission" date="2020-05" db="EMBL/GenBank/DDBJ databases">
        <authorList>
            <person name="Chiriac C."/>
            <person name="Salcher M."/>
            <person name="Ghai R."/>
            <person name="Kavagutti S V."/>
        </authorList>
    </citation>
    <scope>NUCLEOTIDE SEQUENCE</scope>
</reference>
<dbReference type="SUPFAM" id="SSF48008">
    <property type="entry name" value="GntR ligand-binding domain-like"/>
    <property type="match status" value="1"/>
</dbReference>
<dbReference type="InterPro" id="IPR011711">
    <property type="entry name" value="GntR_C"/>
</dbReference>
<dbReference type="InterPro" id="IPR036390">
    <property type="entry name" value="WH_DNA-bd_sf"/>
</dbReference>
<dbReference type="Pfam" id="PF07729">
    <property type="entry name" value="FCD"/>
    <property type="match status" value="1"/>
</dbReference>